<proteinExistence type="predicted"/>
<evidence type="ECO:0000313" key="1">
    <source>
        <dbReference type="EMBL" id="ASP28278.1"/>
    </source>
</evidence>
<dbReference type="RefSeq" id="WP_094048863.1">
    <property type="nucleotide sequence ID" value="NZ_CP022535.1"/>
</dbReference>
<gene>
    <name evidence="1" type="ORF">SCORR_v1c05060</name>
</gene>
<reference evidence="1 2" key="1">
    <citation type="submission" date="2017-07" db="EMBL/GenBank/DDBJ databases">
        <title>Complete genome sequence of Spiroplasma corruscae EC-1 (DSM 19793).</title>
        <authorList>
            <person name="Tsai Y.-M."/>
            <person name="Lo W.-S."/>
            <person name="Kuo C.-H."/>
        </authorList>
    </citation>
    <scope>NUCLEOTIDE SEQUENCE [LARGE SCALE GENOMIC DNA]</scope>
    <source>
        <strain evidence="1 2">EC-1</strain>
    </source>
</reference>
<dbReference type="AlphaFoldDB" id="A0A222EP44"/>
<evidence type="ECO:0000313" key="2">
    <source>
        <dbReference type="Proteomes" id="UP000203229"/>
    </source>
</evidence>
<sequence>MKKILVLLSSISIFSTTSSFVVSCGDESTTEKIALGTIITELNLGELAKDSSNTSVNRPSKETIYNKLAELHNEKWSEKNISFKLEDFEIPEKEWNDKNASITALESSNYKGKVLVSYSTK</sequence>
<dbReference type="OrthoDB" id="390319at2"/>
<dbReference type="PROSITE" id="PS51257">
    <property type="entry name" value="PROKAR_LIPOPROTEIN"/>
    <property type="match status" value="1"/>
</dbReference>
<accession>A0A222EP44</accession>
<protein>
    <recommendedName>
        <fullName evidence="3">Lipoprotein</fullName>
    </recommendedName>
</protein>
<dbReference type="InterPro" id="IPR054816">
    <property type="entry name" value="Lipoprotein_mollicutes-type_CS"/>
</dbReference>
<name>A0A222EP44_9MOLU</name>
<dbReference type="NCBIfam" id="NF038029">
    <property type="entry name" value="LP_plasma"/>
    <property type="match status" value="1"/>
</dbReference>
<dbReference type="KEGG" id="scou:SCORR_v1c05060"/>
<dbReference type="EMBL" id="CP022535">
    <property type="protein sequence ID" value="ASP28278.1"/>
    <property type="molecule type" value="Genomic_DNA"/>
</dbReference>
<dbReference type="Proteomes" id="UP000203229">
    <property type="component" value="Chromosome"/>
</dbReference>
<organism evidence="1 2">
    <name type="scientific">Spiroplasma corruscae</name>
    <dbReference type="NCBI Taxonomy" id="216934"/>
    <lineage>
        <taxon>Bacteria</taxon>
        <taxon>Bacillati</taxon>
        <taxon>Mycoplasmatota</taxon>
        <taxon>Mollicutes</taxon>
        <taxon>Entomoplasmatales</taxon>
        <taxon>Spiroplasmataceae</taxon>
        <taxon>Spiroplasma</taxon>
    </lineage>
</organism>
<keyword evidence="2" id="KW-1185">Reference proteome</keyword>
<evidence type="ECO:0008006" key="3">
    <source>
        <dbReference type="Google" id="ProtNLM"/>
    </source>
</evidence>